<evidence type="ECO:0000313" key="2">
    <source>
        <dbReference type="Proteomes" id="UP000673197"/>
    </source>
</evidence>
<dbReference type="EMBL" id="JAFFZW010000016">
    <property type="protein sequence ID" value="MBP0948708.1"/>
    <property type="molecule type" value="Genomic_DNA"/>
</dbReference>
<evidence type="ECO:0000313" key="1">
    <source>
        <dbReference type="EMBL" id="MBP0948708.1"/>
    </source>
</evidence>
<proteinExistence type="predicted"/>
<reference evidence="1 2" key="1">
    <citation type="journal article" date="2022" name="Syst. Appl. Microbiol.">
        <title>Pseudomonas alliivorans sp. nov., a plant-pathogenic bacterium isolated from onion foliage in Georgia, USA.</title>
        <authorList>
            <person name="Zhao M."/>
            <person name="Tyson C."/>
            <person name="Chen H.C."/>
            <person name="Paudel S."/>
            <person name="Gitaitis R."/>
            <person name="Kvitko B."/>
            <person name="Dutta B."/>
        </authorList>
    </citation>
    <scope>NUCLEOTIDE SEQUENCE [LARGE SCALE GENOMIC DNA]</scope>
    <source>
        <strain evidence="1 2">20GA0068</strain>
    </source>
</reference>
<gene>
    <name evidence="1" type="ORF">JTJ32_25610</name>
</gene>
<organism evidence="1 2">
    <name type="scientific">Pseudomonas alliivorans</name>
    <dbReference type="NCBI Taxonomy" id="2810613"/>
    <lineage>
        <taxon>Bacteria</taxon>
        <taxon>Pseudomonadati</taxon>
        <taxon>Pseudomonadota</taxon>
        <taxon>Gammaproteobacteria</taxon>
        <taxon>Pseudomonadales</taxon>
        <taxon>Pseudomonadaceae</taxon>
        <taxon>Pseudomonas</taxon>
    </lineage>
</organism>
<dbReference type="RefSeq" id="WP_210043709.1">
    <property type="nucleotide sequence ID" value="NZ_JAFFZW010000016.1"/>
</dbReference>
<comment type="caution">
    <text evidence="1">The sequence shown here is derived from an EMBL/GenBank/DDBJ whole genome shotgun (WGS) entry which is preliminary data.</text>
</comment>
<name>A0ABS4CEB7_9PSED</name>
<protein>
    <recommendedName>
        <fullName evidence="3">Immunity protein 26 of polymorphic toxin system</fullName>
    </recommendedName>
</protein>
<accession>A0ABS4CEB7</accession>
<evidence type="ECO:0008006" key="3">
    <source>
        <dbReference type="Google" id="ProtNLM"/>
    </source>
</evidence>
<dbReference type="Proteomes" id="UP000673197">
    <property type="component" value="Unassembled WGS sequence"/>
</dbReference>
<keyword evidence="2" id="KW-1185">Reference proteome</keyword>
<sequence>MKNKKTTVGDVVLIPVKDGFKAAKILYVSDRYKDTILLGIFKGLLSEKKMPEQLPESIDLLLYTSKVPIQKQRWHFVGHEELRDSQKNLDLRVVAGDLWKGDTHLGSASAEDRINLPEMLVMGAGLVEKKADALN</sequence>